<proteinExistence type="predicted"/>
<sequence length="141" mass="15855">MNSTAPRPFLTLRLSGDCEFPKGTKLPSLTTLTIDGVTGYYSWEEHFADSPLKTFQYKDGDKEDAQFPLIELQDHRLKSLVFGSASGIHDLVLLGCRRVSSTTLSSCLRNLGQLRYLAISFVYVNELDSNFVAAFLLPSWW</sequence>
<evidence type="ECO:0000313" key="2">
    <source>
        <dbReference type="Proteomes" id="UP000799118"/>
    </source>
</evidence>
<keyword evidence="2" id="KW-1185">Reference proteome</keyword>
<dbReference type="EMBL" id="ML769384">
    <property type="protein sequence ID" value="KAE9411027.1"/>
    <property type="molecule type" value="Genomic_DNA"/>
</dbReference>
<reference evidence="1" key="1">
    <citation type="journal article" date="2019" name="Environ. Microbiol.">
        <title>Fungal ecological strategies reflected in gene transcription - a case study of two litter decomposers.</title>
        <authorList>
            <person name="Barbi F."/>
            <person name="Kohler A."/>
            <person name="Barry K."/>
            <person name="Baskaran P."/>
            <person name="Daum C."/>
            <person name="Fauchery L."/>
            <person name="Ihrmark K."/>
            <person name="Kuo A."/>
            <person name="LaButti K."/>
            <person name="Lipzen A."/>
            <person name="Morin E."/>
            <person name="Grigoriev I.V."/>
            <person name="Henrissat B."/>
            <person name="Lindahl B."/>
            <person name="Martin F."/>
        </authorList>
    </citation>
    <scope>NUCLEOTIDE SEQUENCE</scope>
    <source>
        <strain evidence="1">JB14</strain>
    </source>
</reference>
<evidence type="ECO:0008006" key="3">
    <source>
        <dbReference type="Google" id="ProtNLM"/>
    </source>
</evidence>
<evidence type="ECO:0000313" key="1">
    <source>
        <dbReference type="EMBL" id="KAE9411027.1"/>
    </source>
</evidence>
<gene>
    <name evidence="1" type="ORF">BT96DRAFT_983682</name>
</gene>
<name>A0A6A4IS21_9AGAR</name>
<dbReference type="Proteomes" id="UP000799118">
    <property type="component" value="Unassembled WGS sequence"/>
</dbReference>
<organism evidence="1 2">
    <name type="scientific">Gymnopus androsaceus JB14</name>
    <dbReference type="NCBI Taxonomy" id="1447944"/>
    <lineage>
        <taxon>Eukaryota</taxon>
        <taxon>Fungi</taxon>
        <taxon>Dikarya</taxon>
        <taxon>Basidiomycota</taxon>
        <taxon>Agaricomycotina</taxon>
        <taxon>Agaricomycetes</taxon>
        <taxon>Agaricomycetidae</taxon>
        <taxon>Agaricales</taxon>
        <taxon>Marasmiineae</taxon>
        <taxon>Omphalotaceae</taxon>
        <taxon>Gymnopus</taxon>
    </lineage>
</organism>
<accession>A0A6A4IS21</accession>
<dbReference type="OrthoDB" id="2951834at2759"/>
<dbReference type="AlphaFoldDB" id="A0A6A4IS21"/>
<protein>
    <recommendedName>
        <fullName evidence="3">F-box domain-containing protein</fullName>
    </recommendedName>
</protein>